<evidence type="ECO:0000259" key="11">
    <source>
        <dbReference type="PROSITE" id="PS51371"/>
    </source>
</evidence>
<feature type="domain" description="CBS" evidence="11">
    <location>
        <begin position="146"/>
        <end position="206"/>
    </location>
</feature>
<evidence type="ECO:0000256" key="8">
    <source>
        <dbReference type="ARBA" id="ARBA00040729"/>
    </source>
</evidence>
<dbReference type="InterPro" id="IPR016169">
    <property type="entry name" value="FAD-bd_PCMH_sub2"/>
</dbReference>
<dbReference type="GO" id="GO:0005886">
    <property type="term" value="C:plasma membrane"/>
    <property type="evidence" value="ECO:0007669"/>
    <property type="project" value="TreeGrafter"/>
</dbReference>
<evidence type="ECO:0000256" key="1">
    <source>
        <dbReference type="ARBA" id="ARBA00006337"/>
    </source>
</evidence>
<keyword evidence="5 9" id="KW-0129">CBS domain</keyword>
<keyword evidence="3" id="KW-0677">Repeat</keyword>
<dbReference type="PROSITE" id="PS51371">
    <property type="entry name" value="CBS"/>
    <property type="match status" value="2"/>
</dbReference>
<dbReference type="STRING" id="1122185.N792_13160"/>
<keyword evidence="6" id="KW-0170">Cobalt</keyword>
<dbReference type="InterPro" id="IPR000644">
    <property type="entry name" value="CBS_dom"/>
</dbReference>
<sequence>MSEDDSSTPTQPSAHDAPERHDKRRSWFDRISSALSGEPSSREDLVELLRDCQSDGLIEADTLTMMEGAIAISDLSVGDVMIPRSQMVMLAADMPLMELMKQVVESGHSRFPVHGEDKDQIIGILLAKDLLQGVVADNGPASIHELVRPAVLIPESKRLNILLREFRQSRNHMAIVIDEHGGVAGLLTIEDVLEQIVGDIDDEHDEAEDPDALISAQADGQFVVDALAPIEDFNDHFGADFDDDEYDTIGGLVTAAIGHLPEAGEELILGRFVFRVASADARRVHAFHVSVLGDA</sequence>
<dbReference type="GO" id="GO:0050660">
    <property type="term" value="F:flavin adenine dinucleotide binding"/>
    <property type="evidence" value="ECO:0007669"/>
    <property type="project" value="InterPro"/>
</dbReference>
<comment type="caution">
    <text evidence="12">The sequence shown here is derived from an EMBL/GenBank/DDBJ whole genome shotgun (WGS) entry which is preliminary data.</text>
</comment>
<keyword evidence="2" id="KW-0813">Transport</keyword>
<dbReference type="RefSeq" id="WP_036195379.1">
    <property type="nucleotide sequence ID" value="NZ_AVPS01000009.1"/>
</dbReference>
<evidence type="ECO:0000256" key="3">
    <source>
        <dbReference type="ARBA" id="ARBA00022737"/>
    </source>
</evidence>
<dbReference type="SMART" id="SM01091">
    <property type="entry name" value="CorC_HlyC"/>
    <property type="match status" value="1"/>
</dbReference>
<comment type="similarity">
    <text evidence="1">Belongs to the UPF0053 family.</text>
</comment>
<dbReference type="EMBL" id="AVPS01000009">
    <property type="protein sequence ID" value="KGM51013.1"/>
    <property type="molecule type" value="Genomic_DNA"/>
</dbReference>
<dbReference type="InterPro" id="IPR044751">
    <property type="entry name" value="Ion_transp-like_CBS"/>
</dbReference>
<evidence type="ECO:0000256" key="6">
    <source>
        <dbReference type="ARBA" id="ARBA00023285"/>
    </source>
</evidence>
<evidence type="ECO:0000256" key="2">
    <source>
        <dbReference type="ARBA" id="ARBA00022448"/>
    </source>
</evidence>
<evidence type="ECO:0000256" key="5">
    <source>
        <dbReference type="ARBA" id="ARBA00023122"/>
    </source>
</evidence>
<dbReference type="OrthoDB" id="9798188at2"/>
<dbReference type="FunFam" id="3.30.465.10:FF:000023">
    <property type="entry name" value="Magnesium and cobalt transporter"/>
    <property type="match status" value="1"/>
</dbReference>
<dbReference type="Pfam" id="PF21917">
    <property type="entry name" value="NMB0537_N"/>
    <property type="match status" value="1"/>
</dbReference>
<feature type="compositionally biased region" description="Basic and acidic residues" evidence="10">
    <location>
        <begin position="16"/>
        <end position="25"/>
    </location>
</feature>
<evidence type="ECO:0000256" key="9">
    <source>
        <dbReference type="PROSITE-ProRule" id="PRU00703"/>
    </source>
</evidence>
<dbReference type="AlphaFoldDB" id="A0A0A0ELJ3"/>
<feature type="domain" description="CBS" evidence="11">
    <location>
        <begin position="81"/>
        <end position="142"/>
    </location>
</feature>
<dbReference type="InterPro" id="IPR036318">
    <property type="entry name" value="FAD-bd_PCMH-like_sf"/>
</dbReference>
<dbReference type="InterPro" id="IPR046342">
    <property type="entry name" value="CBS_dom_sf"/>
</dbReference>
<reference evidence="12 13" key="1">
    <citation type="submission" date="2013-08" db="EMBL/GenBank/DDBJ databases">
        <title>Genome sequencing of Lysobacter.</title>
        <authorList>
            <person name="Zhang S."/>
            <person name="Wang G."/>
        </authorList>
    </citation>
    <scope>NUCLEOTIDE SEQUENCE [LARGE SCALE GENOMIC DNA]</scope>
    <source>
        <strain evidence="12 13">Ko07</strain>
    </source>
</reference>
<dbReference type="PANTHER" id="PTHR22777:SF27">
    <property type="entry name" value="MAGNESIUM AND COBALT EFFLUX PROTEIN CORC"/>
    <property type="match status" value="1"/>
</dbReference>
<comment type="function">
    <text evidence="7">Plays a role in the transport of magnesium and cobalt ions.</text>
</comment>
<evidence type="ECO:0000256" key="4">
    <source>
        <dbReference type="ARBA" id="ARBA00022842"/>
    </source>
</evidence>
<dbReference type="CDD" id="cd04590">
    <property type="entry name" value="CBS_pair_CorC_HlyC_assoc"/>
    <property type="match status" value="1"/>
</dbReference>
<evidence type="ECO:0000256" key="10">
    <source>
        <dbReference type="SAM" id="MobiDB-lite"/>
    </source>
</evidence>
<dbReference type="Pfam" id="PF00571">
    <property type="entry name" value="CBS"/>
    <property type="match status" value="2"/>
</dbReference>
<dbReference type="Proteomes" id="UP000030017">
    <property type="component" value="Unassembled WGS sequence"/>
</dbReference>
<dbReference type="Gene3D" id="3.10.580.10">
    <property type="entry name" value="CBS-domain"/>
    <property type="match status" value="1"/>
</dbReference>
<evidence type="ECO:0000313" key="13">
    <source>
        <dbReference type="Proteomes" id="UP000030017"/>
    </source>
</evidence>
<protein>
    <recommendedName>
        <fullName evidence="8">Magnesium and cobalt efflux protein CorC</fullName>
    </recommendedName>
</protein>
<dbReference type="eggNOG" id="COG4535">
    <property type="taxonomic scope" value="Bacteria"/>
</dbReference>
<organism evidence="12 13">
    <name type="scientific">Lysobacter concretionis Ko07 = DSM 16239</name>
    <dbReference type="NCBI Taxonomy" id="1122185"/>
    <lineage>
        <taxon>Bacteria</taxon>
        <taxon>Pseudomonadati</taxon>
        <taxon>Pseudomonadota</taxon>
        <taxon>Gammaproteobacteria</taxon>
        <taxon>Lysobacterales</taxon>
        <taxon>Lysobacteraceae</taxon>
        <taxon>Novilysobacter</taxon>
    </lineage>
</organism>
<dbReference type="Pfam" id="PF03471">
    <property type="entry name" value="CorC_HlyC"/>
    <property type="match status" value="1"/>
</dbReference>
<keyword evidence="13" id="KW-1185">Reference proteome</keyword>
<dbReference type="FunFam" id="3.10.580.10:FF:000002">
    <property type="entry name" value="Magnesium/cobalt efflux protein CorC"/>
    <property type="match status" value="1"/>
</dbReference>
<keyword evidence="4" id="KW-0460">Magnesium</keyword>
<gene>
    <name evidence="12" type="ORF">N792_13160</name>
</gene>
<dbReference type="Gene3D" id="3.30.465.10">
    <property type="match status" value="1"/>
</dbReference>
<dbReference type="SUPFAM" id="SSF54631">
    <property type="entry name" value="CBS-domain pair"/>
    <property type="match status" value="1"/>
</dbReference>
<dbReference type="SMART" id="SM00116">
    <property type="entry name" value="CBS"/>
    <property type="match status" value="2"/>
</dbReference>
<dbReference type="InterPro" id="IPR005170">
    <property type="entry name" value="Transptr-assoc_dom"/>
</dbReference>
<feature type="region of interest" description="Disordered" evidence="10">
    <location>
        <begin position="1"/>
        <end position="25"/>
    </location>
</feature>
<accession>A0A0A0ELJ3</accession>
<dbReference type="PANTHER" id="PTHR22777">
    <property type="entry name" value="HEMOLYSIN-RELATED"/>
    <property type="match status" value="1"/>
</dbReference>
<proteinExistence type="inferred from homology"/>
<dbReference type="SUPFAM" id="SSF56176">
    <property type="entry name" value="FAD-binding/transporter-associated domain-like"/>
    <property type="match status" value="1"/>
</dbReference>
<name>A0A0A0ELJ3_9GAMM</name>
<evidence type="ECO:0000256" key="7">
    <source>
        <dbReference type="ARBA" id="ARBA00037273"/>
    </source>
</evidence>
<evidence type="ECO:0000313" key="12">
    <source>
        <dbReference type="EMBL" id="KGM51013.1"/>
    </source>
</evidence>
<dbReference type="InterPro" id="IPR054115">
    <property type="entry name" value="CorC_N"/>
</dbReference>